<reference evidence="3 4" key="1">
    <citation type="submission" date="2018-05" db="EMBL/GenBank/DDBJ databases">
        <title>Complete Genome Sequence of the Nonylphenol-Degrading Bacterium Sphingobium amiense DSM 16289T.</title>
        <authorList>
            <person name="Ootsuka M."/>
            <person name="Nishizawa T."/>
            <person name="Ohta H."/>
        </authorList>
    </citation>
    <scope>NUCLEOTIDE SEQUENCE [LARGE SCALE GENOMIC DNA]</scope>
    <source>
        <strain evidence="3 4">DSM 16289</strain>
    </source>
</reference>
<dbReference type="InterPro" id="IPR011008">
    <property type="entry name" value="Dimeric_a/b-barrel"/>
</dbReference>
<dbReference type="Proteomes" id="UP000279959">
    <property type="component" value="Chromosome"/>
</dbReference>
<accession>A0A494W2G7</accession>
<dbReference type="InterPro" id="IPR012577">
    <property type="entry name" value="NIPSNAP"/>
</dbReference>
<dbReference type="AlphaFoldDB" id="A0A494W2G7"/>
<evidence type="ECO:0000256" key="1">
    <source>
        <dbReference type="ARBA" id="ARBA00005291"/>
    </source>
</evidence>
<protein>
    <submittedName>
        <fullName evidence="3">NIPSNAP family protein</fullName>
    </submittedName>
</protein>
<sequence length="110" mass="12754">MIHEFRRYRIKPGMLASYLDAFERLALPSAKRHMRLLAFWTSDIGDLNHVFHLWEFEDHQHRADSYAAMRAEPQYRDEFVPLALPMVEAMHSSILTPTGFSAALPLIAGR</sequence>
<dbReference type="EMBL" id="AP018664">
    <property type="protein sequence ID" value="BBD98391.1"/>
    <property type="molecule type" value="Genomic_DNA"/>
</dbReference>
<proteinExistence type="inferred from homology"/>
<feature type="domain" description="NIPSNAP" evidence="2">
    <location>
        <begin position="4"/>
        <end position="101"/>
    </location>
</feature>
<dbReference type="Gene3D" id="3.30.70.100">
    <property type="match status" value="1"/>
</dbReference>
<name>A0A494W2G7_9SPHN</name>
<dbReference type="InterPro" id="IPR051557">
    <property type="entry name" value="NipSnap_domain"/>
</dbReference>
<comment type="similarity">
    <text evidence="1">Belongs to the NipSnap family.</text>
</comment>
<evidence type="ECO:0000313" key="4">
    <source>
        <dbReference type="Proteomes" id="UP000279959"/>
    </source>
</evidence>
<dbReference type="Pfam" id="PF07978">
    <property type="entry name" value="NIPSNAP"/>
    <property type="match status" value="1"/>
</dbReference>
<dbReference type="PANTHER" id="PTHR21017:SF17">
    <property type="entry name" value="PROTEIN NIPSNAP"/>
    <property type="match status" value="1"/>
</dbReference>
<evidence type="ECO:0000259" key="2">
    <source>
        <dbReference type="Pfam" id="PF07978"/>
    </source>
</evidence>
<keyword evidence="4" id="KW-1185">Reference proteome</keyword>
<dbReference type="SUPFAM" id="SSF54909">
    <property type="entry name" value="Dimeric alpha+beta barrel"/>
    <property type="match status" value="1"/>
</dbReference>
<dbReference type="KEGG" id="sami:SAMIE_1018920"/>
<dbReference type="PANTHER" id="PTHR21017">
    <property type="entry name" value="NIPSNAP-RELATED"/>
    <property type="match status" value="1"/>
</dbReference>
<dbReference type="RefSeq" id="WP_066701183.1">
    <property type="nucleotide sequence ID" value="NZ_AP018664.1"/>
</dbReference>
<organism evidence="3 4">
    <name type="scientific">Sphingobium amiense</name>
    <dbReference type="NCBI Taxonomy" id="135719"/>
    <lineage>
        <taxon>Bacteria</taxon>
        <taxon>Pseudomonadati</taxon>
        <taxon>Pseudomonadota</taxon>
        <taxon>Alphaproteobacteria</taxon>
        <taxon>Sphingomonadales</taxon>
        <taxon>Sphingomonadaceae</taxon>
        <taxon>Sphingobium</taxon>
    </lineage>
</organism>
<evidence type="ECO:0000313" key="3">
    <source>
        <dbReference type="EMBL" id="BBD98391.1"/>
    </source>
</evidence>
<gene>
    <name evidence="3" type="ORF">SAMIE_1018920</name>
</gene>